<proteinExistence type="predicted"/>
<comment type="caution">
    <text evidence="2">The sequence shown here is derived from an EMBL/GenBank/DDBJ whole genome shotgun (WGS) entry which is preliminary data.</text>
</comment>
<evidence type="ECO:0000313" key="3">
    <source>
        <dbReference type="Proteomes" id="UP000748531"/>
    </source>
</evidence>
<accession>A0A8J4SJT7</accession>
<organism evidence="2 3">
    <name type="scientific">Paragonimus heterotremus</name>
    <dbReference type="NCBI Taxonomy" id="100268"/>
    <lineage>
        <taxon>Eukaryota</taxon>
        <taxon>Metazoa</taxon>
        <taxon>Spiralia</taxon>
        <taxon>Lophotrochozoa</taxon>
        <taxon>Platyhelminthes</taxon>
        <taxon>Trematoda</taxon>
        <taxon>Digenea</taxon>
        <taxon>Plagiorchiida</taxon>
        <taxon>Troglotremata</taxon>
        <taxon>Troglotrematidae</taxon>
        <taxon>Paragonimus</taxon>
    </lineage>
</organism>
<reference evidence="2" key="1">
    <citation type="submission" date="2019-05" db="EMBL/GenBank/DDBJ databases">
        <title>Annotation for the trematode Paragonimus heterotremus.</title>
        <authorList>
            <person name="Choi Y.-J."/>
        </authorList>
    </citation>
    <scope>NUCLEOTIDE SEQUENCE</scope>
    <source>
        <strain evidence="2">LC</strain>
    </source>
</reference>
<dbReference type="EMBL" id="LUCH01008120">
    <property type="protein sequence ID" value="KAF5396450.1"/>
    <property type="molecule type" value="Genomic_DNA"/>
</dbReference>
<feature type="region of interest" description="Disordered" evidence="1">
    <location>
        <begin position="38"/>
        <end position="84"/>
    </location>
</feature>
<keyword evidence="3" id="KW-1185">Reference proteome</keyword>
<protein>
    <submittedName>
        <fullName evidence="2">Uncharacterized protein</fullName>
    </submittedName>
</protein>
<name>A0A8J4SJT7_9TREM</name>
<gene>
    <name evidence="2" type="ORF">PHET_10369</name>
</gene>
<evidence type="ECO:0000256" key="1">
    <source>
        <dbReference type="SAM" id="MobiDB-lite"/>
    </source>
</evidence>
<sequence>MVLTKLVNTNDPELQKELQQINLQQQLPDMGELLSSMSIFGGSKKTAGSGRRRTGAEDSRATGAISDAPSPSGSGGRKEKKRRA</sequence>
<evidence type="ECO:0000313" key="2">
    <source>
        <dbReference type="EMBL" id="KAF5396450.1"/>
    </source>
</evidence>
<dbReference type="Proteomes" id="UP000748531">
    <property type="component" value="Unassembled WGS sequence"/>
</dbReference>
<dbReference type="AlphaFoldDB" id="A0A8J4SJT7"/>